<evidence type="ECO:0000256" key="4">
    <source>
        <dbReference type="ARBA" id="ARBA00022989"/>
    </source>
</evidence>
<feature type="transmembrane region" description="Helical" evidence="6">
    <location>
        <begin position="20"/>
        <end position="44"/>
    </location>
</feature>
<name>A0A1F8HTK8_9BACT</name>
<feature type="transmembrane region" description="Helical" evidence="6">
    <location>
        <begin position="175"/>
        <end position="193"/>
    </location>
</feature>
<evidence type="ECO:0000256" key="6">
    <source>
        <dbReference type="SAM" id="Phobius"/>
    </source>
</evidence>
<feature type="transmembrane region" description="Helical" evidence="6">
    <location>
        <begin position="413"/>
        <end position="435"/>
    </location>
</feature>
<feature type="transmembrane region" description="Helical" evidence="6">
    <location>
        <begin position="387"/>
        <end position="407"/>
    </location>
</feature>
<evidence type="ECO:0008006" key="9">
    <source>
        <dbReference type="Google" id="ProtNLM"/>
    </source>
</evidence>
<dbReference type="AlphaFoldDB" id="A0A1F8HTK8"/>
<proteinExistence type="predicted"/>
<dbReference type="PANTHER" id="PTHR30250">
    <property type="entry name" value="PST FAMILY PREDICTED COLANIC ACID TRANSPORTER"/>
    <property type="match status" value="1"/>
</dbReference>
<dbReference type="InterPro" id="IPR002797">
    <property type="entry name" value="Polysacc_synth"/>
</dbReference>
<evidence type="ECO:0000256" key="5">
    <source>
        <dbReference type="ARBA" id="ARBA00023136"/>
    </source>
</evidence>
<evidence type="ECO:0000313" key="8">
    <source>
        <dbReference type="Proteomes" id="UP000178043"/>
    </source>
</evidence>
<organism evidence="7 8">
    <name type="scientific">Candidatus Yanofskybacteria bacterium RIFOXYD1_FULL_42_10</name>
    <dbReference type="NCBI Taxonomy" id="1802718"/>
    <lineage>
        <taxon>Bacteria</taxon>
        <taxon>Candidatus Yanofskyibacteriota</taxon>
    </lineage>
</organism>
<dbReference type="GO" id="GO:0005886">
    <property type="term" value="C:plasma membrane"/>
    <property type="evidence" value="ECO:0007669"/>
    <property type="project" value="UniProtKB-SubCell"/>
</dbReference>
<keyword evidence="2" id="KW-1003">Cell membrane</keyword>
<feature type="transmembrane region" description="Helical" evidence="6">
    <location>
        <begin position="56"/>
        <end position="75"/>
    </location>
</feature>
<evidence type="ECO:0000313" key="7">
    <source>
        <dbReference type="EMBL" id="OGN40468.1"/>
    </source>
</evidence>
<dbReference type="EMBL" id="MGLG01000046">
    <property type="protein sequence ID" value="OGN40468.1"/>
    <property type="molecule type" value="Genomic_DNA"/>
</dbReference>
<sequence>MNQLLKLEITIKNLASHRFIHNVATLQVGSFLGNFIQAGIGIFLARMLQPERFGEYALAIGMASLASIVLGSGIQDAAANLLGSSYARKDAEETKNVLAFTIKITFFAALLTILILPFLPFISRALYKDFWIGIYAAVIVIASIFSVSFFSLSTMALQAVGKIRGMMMLAVSDQIARYGLALVFTAVGFGVLGAVSGHLIGAVILFFVSAAIWGWVQRKETILPSLWTLIKHAGTVSIKKYFGFSFWVAIDRNMGNLFMALPVVLTGIYVANSEVTFFKLAFGFVNLALSMLGPISVLLNMEFPKMMVEGGGKLARNFIRVSLYSMGLSVLLVLGAIITAPIVFKFFYGVNFMPSVKYVSGLFVYGALFGIGVGLGPMWRAIGQVKISIIINLIILGLGIPLGLWLIKSYGLWGAVIMVTLWFSVSHLVSFFYLLRKLKTT</sequence>
<feature type="transmembrane region" description="Helical" evidence="6">
    <location>
        <begin position="321"/>
        <end position="344"/>
    </location>
</feature>
<feature type="transmembrane region" description="Helical" evidence="6">
    <location>
        <begin position="277"/>
        <end position="300"/>
    </location>
</feature>
<evidence type="ECO:0000256" key="1">
    <source>
        <dbReference type="ARBA" id="ARBA00004651"/>
    </source>
</evidence>
<feature type="transmembrane region" description="Helical" evidence="6">
    <location>
        <begin position="356"/>
        <end position="375"/>
    </location>
</feature>
<feature type="transmembrane region" description="Helical" evidence="6">
    <location>
        <begin position="130"/>
        <end position="154"/>
    </location>
</feature>
<gene>
    <name evidence="7" type="ORF">A2606_01750</name>
</gene>
<dbReference type="Proteomes" id="UP000178043">
    <property type="component" value="Unassembled WGS sequence"/>
</dbReference>
<dbReference type="Pfam" id="PF01943">
    <property type="entry name" value="Polysacc_synt"/>
    <property type="match status" value="1"/>
</dbReference>
<comment type="caution">
    <text evidence="7">The sequence shown here is derived from an EMBL/GenBank/DDBJ whole genome shotgun (WGS) entry which is preliminary data.</text>
</comment>
<dbReference type="PANTHER" id="PTHR30250:SF11">
    <property type="entry name" value="O-ANTIGEN TRANSPORTER-RELATED"/>
    <property type="match status" value="1"/>
</dbReference>
<comment type="subcellular location">
    <subcellularLocation>
        <location evidence="1">Cell membrane</location>
        <topology evidence="1">Multi-pass membrane protein</topology>
    </subcellularLocation>
</comment>
<keyword evidence="3 6" id="KW-0812">Transmembrane</keyword>
<dbReference type="InterPro" id="IPR050833">
    <property type="entry name" value="Poly_Biosynth_Transport"/>
</dbReference>
<evidence type="ECO:0000256" key="2">
    <source>
        <dbReference type="ARBA" id="ARBA00022475"/>
    </source>
</evidence>
<reference evidence="7 8" key="1">
    <citation type="journal article" date="2016" name="Nat. Commun.">
        <title>Thousands of microbial genomes shed light on interconnected biogeochemical processes in an aquifer system.</title>
        <authorList>
            <person name="Anantharaman K."/>
            <person name="Brown C.T."/>
            <person name="Hug L.A."/>
            <person name="Sharon I."/>
            <person name="Castelle C.J."/>
            <person name="Probst A.J."/>
            <person name="Thomas B.C."/>
            <person name="Singh A."/>
            <person name="Wilkins M.J."/>
            <person name="Karaoz U."/>
            <person name="Brodie E.L."/>
            <person name="Williams K.H."/>
            <person name="Hubbard S.S."/>
            <person name="Banfield J.F."/>
        </authorList>
    </citation>
    <scope>NUCLEOTIDE SEQUENCE [LARGE SCALE GENOMIC DNA]</scope>
</reference>
<feature type="transmembrane region" description="Helical" evidence="6">
    <location>
        <begin position="96"/>
        <end position="118"/>
    </location>
</feature>
<protein>
    <recommendedName>
        <fullName evidence="9">Polysaccharide biosynthesis protein C-terminal domain-containing protein</fullName>
    </recommendedName>
</protein>
<evidence type="ECO:0000256" key="3">
    <source>
        <dbReference type="ARBA" id="ARBA00022692"/>
    </source>
</evidence>
<feature type="transmembrane region" description="Helical" evidence="6">
    <location>
        <begin position="199"/>
        <end position="216"/>
    </location>
</feature>
<keyword evidence="4 6" id="KW-1133">Transmembrane helix</keyword>
<accession>A0A1F8HTK8</accession>
<keyword evidence="5 6" id="KW-0472">Membrane</keyword>
<feature type="transmembrane region" description="Helical" evidence="6">
    <location>
        <begin position="254"/>
        <end position="271"/>
    </location>
</feature>